<protein>
    <submittedName>
        <fullName evidence="1">DUF1993 domain-containing protein</fullName>
    </submittedName>
</protein>
<dbReference type="PANTHER" id="PTHR36922">
    <property type="entry name" value="BLL2446 PROTEIN"/>
    <property type="match status" value="1"/>
</dbReference>
<dbReference type="EMBL" id="QKVK01000001">
    <property type="protein sequence ID" value="PZF78963.1"/>
    <property type="molecule type" value="Genomic_DNA"/>
</dbReference>
<dbReference type="SUPFAM" id="SSF109854">
    <property type="entry name" value="DinB/YfiT-like putative metalloenzymes"/>
    <property type="match status" value="1"/>
</dbReference>
<dbReference type="Gene3D" id="1.20.120.450">
    <property type="entry name" value="dinb family like domain"/>
    <property type="match status" value="1"/>
</dbReference>
<comment type="caution">
    <text evidence="1">The sequence shown here is derived from an EMBL/GenBank/DDBJ whole genome shotgun (WGS) entry which is preliminary data.</text>
</comment>
<evidence type="ECO:0000313" key="1">
    <source>
        <dbReference type="EMBL" id="PZF78963.1"/>
    </source>
</evidence>
<evidence type="ECO:0000313" key="2">
    <source>
        <dbReference type="Proteomes" id="UP000248795"/>
    </source>
</evidence>
<dbReference type="InterPro" id="IPR034660">
    <property type="entry name" value="DinB/YfiT-like"/>
</dbReference>
<dbReference type="InterPro" id="IPR018531">
    <property type="entry name" value="DUF1993"/>
</dbReference>
<reference evidence="2" key="1">
    <citation type="submission" date="2018-06" db="EMBL/GenBank/DDBJ databases">
        <title>Aestuariibacter litoralis strain KCTC 52945T.</title>
        <authorList>
            <person name="Li X."/>
            <person name="Salam N."/>
            <person name="Li J.-L."/>
            <person name="Chen Y.-M."/>
            <person name="Yang Z.-W."/>
            <person name="Zhang L.-Y."/>
            <person name="Han M.-X."/>
            <person name="Xiao M."/>
            <person name="Li W.-J."/>
        </authorList>
    </citation>
    <scope>NUCLEOTIDE SEQUENCE [LARGE SCALE GENOMIC DNA]</scope>
    <source>
        <strain evidence="2">KCTC 52945</strain>
    </source>
</reference>
<keyword evidence="2" id="KW-1185">Reference proteome</keyword>
<organism evidence="1 2">
    <name type="scientific">Aestuariivirga litoralis</name>
    <dbReference type="NCBI Taxonomy" id="2650924"/>
    <lineage>
        <taxon>Bacteria</taxon>
        <taxon>Pseudomonadati</taxon>
        <taxon>Pseudomonadota</taxon>
        <taxon>Alphaproteobacteria</taxon>
        <taxon>Hyphomicrobiales</taxon>
        <taxon>Aestuariivirgaceae</taxon>
        <taxon>Aestuariivirga</taxon>
    </lineage>
</organism>
<accession>A0A2W2CFP7</accession>
<dbReference type="Pfam" id="PF09351">
    <property type="entry name" value="DUF1993"/>
    <property type="match status" value="1"/>
</dbReference>
<dbReference type="AlphaFoldDB" id="A0A2W2CFP7"/>
<name>A0A2W2CFP7_9HYPH</name>
<gene>
    <name evidence="1" type="ORF">DK847_00685</name>
</gene>
<dbReference type="PANTHER" id="PTHR36922:SF1">
    <property type="entry name" value="DUF1993 DOMAIN-CONTAINING PROTEIN"/>
    <property type="match status" value="1"/>
</dbReference>
<proteinExistence type="predicted"/>
<sequence length="165" mass="18294">MYDASVPVFVHFLRSLSVILKKAEVHCTAKKIDPSVILSARLFPDMFPLTRQVQIASDAAKGAGARLTGMAVPSWADEERSFEELQARIARTIAFLSDLKAEQFDGAETREISLKAGGRELNFKGFAYLETWAKPNFYFHVTTAYAILRHNGIELGKPDFLAGGQ</sequence>
<dbReference type="Proteomes" id="UP000248795">
    <property type="component" value="Unassembled WGS sequence"/>
</dbReference>